<dbReference type="GO" id="GO:0046872">
    <property type="term" value="F:metal ion binding"/>
    <property type="evidence" value="ECO:0007669"/>
    <property type="project" value="InterPro"/>
</dbReference>
<protein>
    <submittedName>
        <fullName evidence="2">Copper chaperone CopZ</fullName>
    </submittedName>
</protein>
<evidence type="ECO:0000313" key="2">
    <source>
        <dbReference type="EMBL" id="MDH6504297.1"/>
    </source>
</evidence>
<name>A0AA43S6A7_9BURK</name>
<dbReference type="AlphaFoldDB" id="A0AA43S6A7"/>
<feature type="domain" description="HMA" evidence="1">
    <location>
        <begin position="2"/>
        <end position="66"/>
    </location>
</feature>
<dbReference type="InterPro" id="IPR006121">
    <property type="entry name" value="HMA_dom"/>
</dbReference>
<dbReference type="RefSeq" id="WP_277541468.1">
    <property type="nucleotide sequence ID" value="NZ_JAQFIK010000002.1"/>
</dbReference>
<accession>A0AA43S6A7</accession>
<keyword evidence="3" id="KW-1185">Reference proteome</keyword>
<comment type="caution">
    <text evidence="2">The sequence shown here is derived from an EMBL/GenBank/DDBJ whole genome shotgun (WGS) entry which is preliminary data.</text>
</comment>
<dbReference type="CDD" id="cd00371">
    <property type="entry name" value="HMA"/>
    <property type="match status" value="1"/>
</dbReference>
<dbReference type="Pfam" id="PF00403">
    <property type="entry name" value="HMA"/>
    <property type="match status" value="1"/>
</dbReference>
<evidence type="ECO:0000259" key="1">
    <source>
        <dbReference type="PROSITE" id="PS50846"/>
    </source>
</evidence>
<organism evidence="2 3">
    <name type="scientific">Polynucleobacter sphagniphilus</name>
    <dbReference type="NCBI Taxonomy" id="1743169"/>
    <lineage>
        <taxon>Bacteria</taxon>
        <taxon>Pseudomonadati</taxon>
        <taxon>Pseudomonadota</taxon>
        <taxon>Betaproteobacteria</taxon>
        <taxon>Burkholderiales</taxon>
        <taxon>Burkholderiaceae</taxon>
        <taxon>Polynucleobacter</taxon>
    </lineage>
</organism>
<proteinExistence type="predicted"/>
<gene>
    <name evidence="2" type="ORF">M2127_001613</name>
</gene>
<reference evidence="2" key="1">
    <citation type="submission" date="2023-04" db="EMBL/GenBank/DDBJ databases">
        <title>Genome Encyclopedia of Bacteria and Archaea VI: Functional Genomics of Type Strains.</title>
        <authorList>
            <person name="Whitman W."/>
        </authorList>
    </citation>
    <scope>NUCLEOTIDE SEQUENCE</scope>
    <source>
        <strain evidence="2">Enz.4-51</strain>
    </source>
</reference>
<dbReference type="PROSITE" id="PS50846">
    <property type="entry name" value="HMA_2"/>
    <property type="match status" value="1"/>
</dbReference>
<evidence type="ECO:0000313" key="3">
    <source>
        <dbReference type="Proteomes" id="UP001161160"/>
    </source>
</evidence>
<dbReference type="SUPFAM" id="SSF55008">
    <property type="entry name" value="HMA, heavy metal-associated domain"/>
    <property type="match status" value="1"/>
</dbReference>
<dbReference type="Gene3D" id="3.30.70.100">
    <property type="match status" value="1"/>
</dbReference>
<dbReference type="EMBL" id="JARXYA010000007">
    <property type="protein sequence ID" value="MDH6504297.1"/>
    <property type="molecule type" value="Genomic_DNA"/>
</dbReference>
<dbReference type="InterPro" id="IPR036163">
    <property type="entry name" value="HMA_dom_sf"/>
</dbReference>
<sequence length="71" mass="7977">MTQINLNVQGISSPSCIARIKEALLPLGDIQTIHVDWESGRVQIERIRNQYDDLIHALSKTGYLASLDLDE</sequence>
<dbReference type="Proteomes" id="UP001161160">
    <property type="component" value="Unassembled WGS sequence"/>
</dbReference>